<comment type="caution">
    <text evidence="2">The sequence shown here is derived from an EMBL/GenBank/DDBJ whole genome shotgun (WGS) entry which is preliminary data.</text>
</comment>
<evidence type="ECO:0000313" key="2">
    <source>
        <dbReference type="EMBL" id="NIJ51115.1"/>
    </source>
</evidence>
<dbReference type="Pfam" id="PF01370">
    <property type="entry name" value="Epimerase"/>
    <property type="match status" value="1"/>
</dbReference>
<protein>
    <submittedName>
        <fullName evidence="2">Nucleoside-diphosphate-sugar epimerase</fullName>
    </submittedName>
</protein>
<organism evidence="2 3">
    <name type="scientific">Dyadobacter arcticus</name>
    <dbReference type="NCBI Taxonomy" id="1078754"/>
    <lineage>
        <taxon>Bacteria</taxon>
        <taxon>Pseudomonadati</taxon>
        <taxon>Bacteroidota</taxon>
        <taxon>Cytophagia</taxon>
        <taxon>Cytophagales</taxon>
        <taxon>Spirosomataceae</taxon>
        <taxon>Dyadobacter</taxon>
    </lineage>
</organism>
<keyword evidence="3" id="KW-1185">Reference proteome</keyword>
<sequence length="292" mass="33121">MIDQGSKIERKRLSILGCGWLGFPLAQRLQQEHSTWKIAGSTTSSSNLGKFEANGIEGYLLDLTPDFATDQTQLDAFFNADTLIISLPPRLTKNEPGFYPKQIEVVAREIEKSTVKEVIFISSTGIYPELNRIVKEEDVSAPENSPSPDMVLAENIVQSLRPLRMVTILRLGGLLGHNRIPGKYVKGQKNMLTGSIPVNYIHRDDAVGIIQHFLEHGLKNETFNIVSPIHPTRREVYDDSCKRFGWEAPTYIQPEISPDFKIISNEKFENHYSYSYLFPNPLQFFYSLEDKA</sequence>
<dbReference type="Gene3D" id="3.40.50.720">
    <property type="entry name" value="NAD(P)-binding Rossmann-like Domain"/>
    <property type="match status" value="1"/>
</dbReference>
<dbReference type="PANTHER" id="PTHR48079">
    <property type="entry name" value="PROTEIN YEEZ"/>
    <property type="match status" value="1"/>
</dbReference>
<proteinExistence type="predicted"/>
<dbReference type="EMBL" id="JAASQJ010000001">
    <property type="protein sequence ID" value="NIJ51115.1"/>
    <property type="molecule type" value="Genomic_DNA"/>
</dbReference>
<dbReference type="InterPro" id="IPR051783">
    <property type="entry name" value="NAD(P)-dependent_oxidoreduct"/>
</dbReference>
<dbReference type="RefSeq" id="WP_167266500.1">
    <property type="nucleotide sequence ID" value="NZ_JAASQJ010000001.1"/>
</dbReference>
<accession>A0ABX0UHD4</accession>
<reference evidence="2 3" key="1">
    <citation type="submission" date="2020-03" db="EMBL/GenBank/DDBJ databases">
        <title>Genomic Encyclopedia of Type Strains, Phase IV (KMG-IV): sequencing the most valuable type-strain genomes for metagenomic binning, comparative biology and taxonomic classification.</title>
        <authorList>
            <person name="Goeker M."/>
        </authorList>
    </citation>
    <scope>NUCLEOTIDE SEQUENCE [LARGE SCALE GENOMIC DNA]</scope>
    <source>
        <strain evidence="2 3">DSM 102865</strain>
    </source>
</reference>
<dbReference type="InterPro" id="IPR001509">
    <property type="entry name" value="Epimerase_deHydtase"/>
</dbReference>
<dbReference type="InterPro" id="IPR036291">
    <property type="entry name" value="NAD(P)-bd_dom_sf"/>
</dbReference>
<feature type="domain" description="NAD-dependent epimerase/dehydratase" evidence="1">
    <location>
        <begin position="19"/>
        <end position="225"/>
    </location>
</feature>
<name>A0ABX0UHD4_9BACT</name>
<dbReference type="SUPFAM" id="SSF51735">
    <property type="entry name" value="NAD(P)-binding Rossmann-fold domains"/>
    <property type="match status" value="1"/>
</dbReference>
<evidence type="ECO:0000259" key="1">
    <source>
        <dbReference type="Pfam" id="PF01370"/>
    </source>
</evidence>
<gene>
    <name evidence="2" type="ORF">FHS68_000271</name>
</gene>
<dbReference type="PANTHER" id="PTHR48079:SF6">
    <property type="entry name" value="NAD(P)-BINDING DOMAIN-CONTAINING PROTEIN-RELATED"/>
    <property type="match status" value="1"/>
</dbReference>
<evidence type="ECO:0000313" key="3">
    <source>
        <dbReference type="Proteomes" id="UP001179181"/>
    </source>
</evidence>
<dbReference type="Proteomes" id="UP001179181">
    <property type="component" value="Unassembled WGS sequence"/>
</dbReference>